<evidence type="ECO:0000256" key="1">
    <source>
        <dbReference type="SAM" id="MobiDB-lite"/>
    </source>
</evidence>
<accession>A0A8X6TCU3</accession>
<dbReference type="EMBL" id="BMAW01006894">
    <property type="protein sequence ID" value="GFT01077.1"/>
    <property type="molecule type" value="Genomic_DNA"/>
</dbReference>
<keyword evidence="3" id="KW-1185">Reference proteome</keyword>
<reference evidence="2" key="1">
    <citation type="submission" date="2020-08" db="EMBL/GenBank/DDBJ databases">
        <title>Multicomponent nature underlies the extraordinary mechanical properties of spider dragline silk.</title>
        <authorList>
            <person name="Kono N."/>
            <person name="Nakamura H."/>
            <person name="Mori M."/>
            <person name="Yoshida Y."/>
            <person name="Ohtoshi R."/>
            <person name="Malay A.D."/>
            <person name="Moran D.A.P."/>
            <person name="Tomita M."/>
            <person name="Numata K."/>
            <person name="Arakawa K."/>
        </authorList>
    </citation>
    <scope>NUCLEOTIDE SEQUENCE</scope>
</reference>
<name>A0A8X6TCU3_NEPPI</name>
<evidence type="ECO:0000313" key="2">
    <source>
        <dbReference type="EMBL" id="GFT01077.1"/>
    </source>
</evidence>
<dbReference type="InterPro" id="IPR013083">
    <property type="entry name" value="Znf_RING/FYVE/PHD"/>
</dbReference>
<organism evidence="2 3">
    <name type="scientific">Nephila pilipes</name>
    <name type="common">Giant wood spider</name>
    <name type="synonym">Nephila maculata</name>
    <dbReference type="NCBI Taxonomy" id="299642"/>
    <lineage>
        <taxon>Eukaryota</taxon>
        <taxon>Metazoa</taxon>
        <taxon>Ecdysozoa</taxon>
        <taxon>Arthropoda</taxon>
        <taxon>Chelicerata</taxon>
        <taxon>Arachnida</taxon>
        <taxon>Araneae</taxon>
        <taxon>Araneomorphae</taxon>
        <taxon>Entelegynae</taxon>
        <taxon>Araneoidea</taxon>
        <taxon>Nephilidae</taxon>
        <taxon>Nephila</taxon>
    </lineage>
</organism>
<dbReference type="AlphaFoldDB" id="A0A8X6TCU3"/>
<comment type="caution">
    <text evidence="2">The sequence shown here is derived from an EMBL/GenBank/DDBJ whole genome shotgun (WGS) entry which is preliminary data.</text>
</comment>
<dbReference type="Proteomes" id="UP000887013">
    <property type="component" value="Unassembled WGS sequence"/>
</dbReference>
<evidence type="ECO:0000313" key="3">
    <source>
        <dbReference type="Proteomes" id="UP000887013"/>
    </source>
</evidence>
<dbReference type="SUPFAM" id="SSF57850">
    <property type="entry name" value="RING/U-box"/>
    <property type="match status" value="1"/>
</dbReference>
<feature type="region of interest" description="Disordered" evidence="1">
    <location>
        <begin position="1"/>
        <end position="25"/>
    </location>
</feature>
<gene>
    <name evidence="2" type="primary">NCL1_60711</name>
    <name evidence="2" type="ORF">NPIL_453011</name>
</gene>
<proteinExistence type="predicted"/>
<dbReference type="OrthoDB" id="8962942at2759"/>
<sequence length="60" mass="7163">MAQNIDDVPMNDDEEMTDRDYENNEQKPEKMFTLKKWNAVAMWSWDVECDTCAICRVQVM</sequence>
<feature type="non-terminal residue" evidence="2">
    <location>
        <position position="60"/>
    </location>
</feature>
<protein>
    <submittedName>
        <fullName evidence="2">RING-box protein 2</fullName>
    </submittedName>
</protein>
<dbReference type="Gene3D" id="3.30.40.10">
    <property type="entry name" value="Zinc/RING finger domain, C3HC4 (zinc finger)"/>
    <property type="match status" value="1"/>
</dbReference>